<evidence type="ECO:0000313" key="3">
    <source>
        <dbReference type="Proteomes" id="UP000489600"/>
    </source>
</evidence>
<dbReference type="EMBL" id="CABITT030000005">
    <property type="protein sequence ID" value="VVB06411.1"/>
    <property type="molecule type" value="Genomic_DNA"/>
</dbReference>
<comment type="caution">
    <text evidence="2">The sequence shown here is derived from an EMBL/GenBank/DDBJ whole genome shotgun (WGS) entry which is preliminary data.</text>
</comment>
<accession>A0A565BYJ1</accession>
<dbReference type="InterPro" id="IPR025558">
    <property type="entry name" value="DUF4283"/>
</dbReference>
<dbReference type="Proteomes" id="UP000489600">
    <property type="component" value="Unassembled WGS sequence"/>
</dbReference>
<proteinExistence type="predicted"/>
<dbReference type="OrthoDB" id="1112306at2759"/>
<evidence type="ECO:0000259" key="1">
    <source>
        <dbReference type="Pfam" id="PF14111"/>
    </source>
</evidence>
<dbReference type="PANTHER" id="PTHR31286">
    <property type="entry name" value="GLYCINE-RICH CELL WALL STRUCTURAL PROTEIN 1.8-LIKE"/>
    <property type="match status" value="1"/>
</dbReference>
<organism evidence="2 3">
    <name type="scientific">Arabis nemorensis</name>
    <dbReference type="NCBI Taxonomy" id="586526"/>
    <lineage>
        <taxon>Eukaryota</taxon>
        <taxon>Viridiplantae</taxon>
        <taxon>Streptophyta</taxon>
        <taxon>Embryophyta</taxon>
        <taxon>Tracheophyta</taxon>
        <taxon>Spermatophyta</taxon>
        <taxon>Magnoliopsida</taxon>
        <taxon>eudicotyledons</taxon>
        <taxon>Gunneridae</taxon>
        <taxon>Pentapetalae</taxon>
        <taxon>rosids</taxon>
        <taxon>malvids</taxon>
        <taxon>Brassicales</taxon>
        <taxon>Brassicaceae</taxon>
        <taxon>Arabideae</taxon>
        <taxon>Arabis</taxon>
    </lineage>
</organism>
<evidence type="ECO:0000313" key="2">
    <source>
        <dbReference type="EMBL" id="VVB06411.1"/>
    </source>
</evidence>
<dbReference type="AlphaFoldDB" id="A0A565BYJ1"/>
<keyword evidence="3" id="KW-1185">Reference proteome</keyword>
<gene>
    <name evidence="2" type="ORF">ANE_LOCUS16855</name>
</gene>
<sequence>MGDTPPLQEVPPDLLFLSSDPILTHVPVPDLVVSRLQSVDSTLVLPCTSPRAVPTVPLSSPVATSPWISKFKSSFHNLSKVASPSFSDDGTPMVKAPASITLGSSQIWKDHLVAYFHGIPPSPAKIFSDLNPIWGKQGRISVKHQSARICLIYIPCAITRQWVLDVGFWNSGNCSFTVSPWSPSADLSPMKLVHAPVWVLFKKVPPELWSLVGFSTIASGVGIPVHSEFPKLSPYSNGVVKLKVVVELEKKQPSSVIVTDNLGNSVMVSAEFPKLPPRCGSCLEFGHLDLRCPTPAARAISPVHPTRVSPSPLDNVGENFNASSMAPGISISEQHVPAVVRTNNSPSFSLGASEASSSGGWLRVVNRSKPRLSSSESASKSIHPVTSATFAEEEDMIKAAQVIMRQRIADLEVQAPSFVSASVRKKARRILRQKLLLLSASEPCLDPPVVISKSVSTSFNSRSVSKEQLRLQSVPLSNV</sequence>
<reference evidence="2" key="1">
    <citation type="submission" date="2019-07" db="EMBL/GenBank/DDBJ databases">
        <authorList>
            <person name="Dittberner H."/>
        </authorList>
    </citation>
    <scope>NUCLEOTIDE SEQUENCE [LARGE SCALE GENOMIC DNA]</scope>
</reference>
<protein>
    <recommendedName>
        <fullName evidence="1">DUF4283 domain-containing protein</fullName>
    </recommendedName>
</protein>
<dbReference type="InterPro" id="IPR040256">
    <property type="entry name" value="At4g02000-like"/>
</dbReference>
<feature type="domain" description="DUF4283" evidence="1">
    <location>
        <begin position="108"/>
        <end position="188"/>
    </location>
</feature>
<dbReference type="Pfam" id="PF14111">
    <property type="entry name" value="DUF4283"/>
    <property type="match status" value="1"/>
</dbReference>
<name>A0A565BYJ1_9BRAS</name>
<dbReference type="PANTHER" id="PTHR31286:SF181">
    <property type="entry name" value="ZINC KNUCKLE (CCHC-TYPE) FAMILY PROTEIN"/>
    <property type="match status" value="1"/>
</dbReference>